<evidence type="ECO:0000256" key="1">
    <source>
        <dbReference type="SAM" id="MobiDB-lite"/>
    </source>
</evidence>
<proteinExistence type="predicted"/>
<feature type="region of interest" description="Disordered" evidence="1">
    <location>
        <begin position="28"/>
        <end position="69"/>
    </location>
</feature>
<sequence length="124" mass="12978">MSDGLLPAQNMGVGVSHKAPMLGDQTHPCVRLASMPGSHPLPHNGFGHVDPAGTCEDDEEDVPPNQEGVSPFLHLIGQVRVYLHLASPEGPSSSQLMGVERAQGSVLSCHPSLTLTVTYGSSCL</sequence>
<organism evidence="2 3">
    <name type="scientific">Portunus trituberculatus</name>
    <name type="common">Swimming crab</name>
    <name type="synonym">Neptunus trituberculatus</name>
    <dbReference type="NCBI Taxonomy" id="210409"/>
    <lineage>
        <taxon>Eukaryota</taxon>
        <taxon>Metazoa</taxon>
        <taxon>Ecdysozoa</taxon>
        <taxon>Arthropoda</taxon>
        <taxon>Crustacea</taxon>
        <taxon>Multicrustacea</taxon>
        <taxon>Malacostraca</taxon>
        <taxon>Eumalacostraca</taxon>
        <taxon>Eucarida</taxon>
        <taxon>Decapoda</taxon>
        <taxon>Pleocyemata</taxon>
        <taxon>Brachyura</taxon>
        <taxon>Eubrachyura</taxon>
        <taxon>Portunoidea</taxon>
        <taxon>Portunidae</taxon>
        <taxon>Portuninae</taxon>
        <taxon>Portunus</taxon>
    </lineage>
</organism>
<dbReference type="Proteomes" id="UP000324222">
    <property type="component" value="Unassembled WGS sequence"/>
</dbReference>
<accession>A0A5B7HQX0</accession>
<evidence type="ECO:0000313" key="2">
    <source>
        <dbReference type="EMBL" id="MPC71098.1"/>
    </source>
</evidence>
<comment type="caution">
    <text evidence="2">The sequence shown here is derived from an EMBL/GenBank/DDBJ whole genome shotgun (WGS) entry which is preliminary data.</text>
</comment>
<name>A0A5B7HQX0_PORTR</name>
<evidence type="ECO:0000313" key="3">
    <source>
        <dbReference type="Proteomes" id="UP000324222"/>
    </source>
</evidence>
<dbReference type="EMBL" id="VSRR010032279">
    <property type="protein sequence ID" value="MPC71098.1"/>
    <property type="molecule type" value="Genomic_DNA"/>
</dbReference>
<protein>
    <submittedName>
        <fullName evidence="2">Uncharacterized protein</fullName>
    </submittedName>
</protein>
<keyword evidence="3" id="KW-1185">Reference proteome</keyword>
<gene>
    <name evidence="2" type="ORF">E2C01_065367</name>
</gene>
<reference evidence="2 3" key="1">
    <citation type="submission" date="2019-05" db="EMBL/GenBank/DDBJ databases">
        <title>Another draft genome of Portunus trituberculatus and its Hox gene families provides insights of decapod evolution.</title>
        <authorList>
            <person name="Jeong J.-H."/>
            <person name="Song I."/>
            <person name="Kim S."/>
            <person name="Choi T."/>
            <person name="Kim D."/>
            <person name="Ryu S."/>
            <person name="Kim W."/>
        </authorList>
    </citation>
    <scope>NUCLEOTIDE SEQUENCE [LARGE SCALE GENOMIC DNA]</scope>
    <source>
        <tissue evidence="2">Muscle</tissue>
    </source>
</reference>
<dbReference type="AlphaFoldDB" id="A0A5B7HQX0"/>